<accession>A0A917VXJ8</accession>
<keyword evidence="3" id="KW-1185">Reference proteome</keyword>
<dbReference type="RefSeq" id="WP_063000535.1">
    <property type="nucleotide sequence ID" value="NZ_BMMH01000027.1"/>
</dbReference>
<gene>
    <name evidence="2" type="ORF">GCM10011588_64630</name>
</gene>
<comment type="caution">
    <text evidence="2">The sequence shown here is derived from an EMBL/GenBank/DDBJ whole genome shotgun (WGS) entry which is preliminary data.</text>
</comment>
<reference evidence="2" key="2">
    <citation type="submission" date="2020-09" db="EMBL/GenBank/DDBJ databases">
        <authorList>
            <person name="Sun Q."/>
            <person name="Zhou Y."/>
        </authorList>
    </citation>
    <scope>NUCLEOTIDE SEQUENCE</scope>
    <source>
        <strain evidence="2">CGMCC 4.3508</strain>
    </source>
</reference>
<organism evidence="2 3">
    <name type="scientific">Nocardia jinanensis</name>
    <dbReference type="NCBI Taxonomy" id="382504"/>
    <lineage>
        <taxon>Bacteria</taxon>
        <taxon>Bacillati</taxon>
        <taxon>Actinomycetota</taxon>
        <taxon>Actinomycetes</taxon>
        <taxon>Mycobacteriales</taxon>
        <taxon>Nocardiaceae</taxon>
        <taxon>Nocardia</taxon>
    </lineage>
</organism>
<evidence type="ECO:0000256" key="1">
    <source>
        <dbReference type="SAM" id="MobiDB-lite"/>
    </source>
</evidence>
<dbReference type="Proteomes" id="UP000638263">
    <property type="component" value="Unassembled WGS sequence"/>
</dbReference>
<proteinExistence type="predicted"/>
<dbReference type="EMBL" id="BMMH01000027">
    <property type="protein sequence ID" value="GGL40918.1"/>
    <property type="molecule type" value="Genomic_DNA"/>
</dbReference>
<name>A0A917VXJ8_9NOCA</name>
<protein>
    <submittedName>
        <fullName evidence="2">Uncharacterized protein</fullName>
    </submittedName>
</protein>
<dbReference type="AlphaFoldDB" id="A0A917VXJ8"/>
<reference evidence="2" key="1">
    <citation type="journal article" date="2014" name="Int. J. Syst. Evol. Microbiol.">
        <title>Complete genome sequence of Corynebacterium casei LMG S-19264T (=DSM 44701T), isolated from a smear-ripened cheese.</title>
        <authorList>
            <consortium name="US DOE Joint Genome Institute (JGI-PGF)"/>
            <person name="Walter F."/>
            <person name="Albersmeier A."/>
            <person name="Kalinowski J."/>
            <person name="Ruckert C."/>
        </authorList>
    </citation>
    <scope>NUCLEOTIDE SEQUENCE</scope>
    <source>
        <strain evidence="2">CGMCC 4.3508</strain>
    </source>
</reference>
<evidence type="ECO:0000313" key="2">
    <source>
        <dbReference type="EMBL" id="GGL40918.1"/>
    </source>
</evidence>
<feature type="region of interest" description="Disordered" evidence="1">
    <location>
        <begin position="50"/>
        <end position="69"/>
    </location>
</feature>
<evidence type="ECO:0000313" key="3">
    <source>
        <dbReference type="Proteomes" id="UP000638263"/>
    </source>
</evidence>
<sequence>MRPELPPLPTREPSNPAIAAALRLWHTETSFVTDDPAILRRLADGLRTLPGQHSTDDCHSRTPVRGHSHAHQLMAAHAGHNCPRYTTAAQYTTETRP</sequence>